<dbReference type="SMART" id="SM00409">
    <property type="entry name" value="IG"/>
    <property type="match status" value="6"/>
</dbReference>
<dbReference type="Proteomes" id="UP000324632">
    <property type="component" value="Chromosome 25"/>
</dbReference>
<comment type="caution">
    <text evidence="7">The sequence shown here is derived from an EMBL/GenBank/DDBJ whole genome shotgun (WGS) entry which is preliminary data.</text>
</comment>
<feature type="domain" description="Ig-like" evidence="6">
    <location>
        <begin position="352"/>
        <end position="430"/>
    </location>
</feature>
<dbReference type="EMBL" id="SOYY01000025">
    <property type="protein sequence ID" value="KAA0701804.1"/>
    <property type="molecule type" value="Genomic_DNA"/>
</dbReference>
<evidence type="ECO:0000313" key="8">
    <source>
        <dbReference type="Proteomes" id="UP000324632"/>
    </source>
</evidence>
<evidence type="ECO:0000256" key="5">
    <source>
        <dbReference type="SAM" id="MobiDB-lite"/>
    </source>
</evidence>
<proteinExistence type="predicted"/>
<dbReference type="PROSITE" id="PS50835">
    <property type="entry name" value="IG_LIKE"/>
    <property type="match status" value="6"/>
</dbReference>
<feature type="domain" description="Ig-like" evidence="6">
    <location>
        <begin position="525"/>
        <end position="612"/>
    </location>
</feature>
<dbReference type="Pfam" id="PF13895">
    <property type="entry name" value="Ig_2"/>
    <property type="match status" value="1"/>
</dbReference>
<dbReference type="Gene3D" id="2.60.40.10">
    <property type="entry name" value="Immunoglobulins"/>
    <property type="match status" value="7"/>
</dbReference>
<dbReference type="GO" id="GO:0046790">
    <property type="term" value="F:virion binding"/>
    <property type="evidence" value="ECO:0007669"/>
    <property type="project" value="TreeGrafter"/>
</dbReference>
<dbReference type="GO" id="GO:0005769">
    <property type="term" value="C:early endosome"/>
    <property type="evidence" value="ECO:0007669"/>
    <property type="project" value="TreeGrafter"/>
</dbReference>
<dbReference type="Pfam" id="PF13927">
    <property type="entry name" value="Ig_3"/>
    <property type="match status" value="3"/>
</dbReference>
<keyword evidence="8" id="KW-1185">Reference proteome</keyword>
<reference evidence="7 8" key="1">
    <citation type="journal article" date="2019" name="Mol. Ecol. Resour.">
        <title>Chromosome-level genome assembly of Triplophysa tibetana, a fish adapted to the harsh high-altitude environment of the Tibetan Plateau.</title>
        <authorList>
            <person name="Yang X."/>
            <person name="Liu H."/>
            <person name="Ma Z."/>
            <person name="Zou Y."/>
            <person name="Zou M."/>
            <person name="Mao Y."/>
            <person name="Li X."/>
            <person name="Wang H."/>
            <person name="Chen T."/>
            <person name="Wang W."/>
            <person name="Yang R."/>
        </authorList>
    </citation>
    <scope>NUCLEOTIDE SEQUENCE [LARGE SCALE GENOMIC DNA]</scope>
    <source>
        <strain evidence="7">TTIB1903HZAU</strain>
        <tissue evidence="7">Muscle</tissue>
    </source>
</reference>
<dbReference type="CDD" id="cd00096">
    <property type="entry name" value="Ig"/>
    <property type="match status" value="3"/>
</dbReference>
<protein>
    <recommendedName>
        <fullName evidence="1">B-cell receptor CD22</fullName>
    </recommendedName>
    <alternativeName>
        <fullName evidence="2">Sialic acid-binding Ig-like lectin 2</fullName>
    </alternativeName>
</protein>
<dbReference type="InterPro" id="IPR056386">
    <property type="entry name" value="Ig_CD22"/>
</dbReference>
<organism evidence="7 8">
    <name type="scientific">Triplophysa tibetana</name>
    <dbReference type="NCBI Taxonomy" id="1572043"/>
    <lineage>
        <taxon>Eukaryota</taxon>
        <taxon>Metazoa</taxon>
        <taxon>Chordata</taxon>
        <taxon>Craniata</taxon>
        <taxon>Vertebrata</taxon>
        <taxon>Euteleostomi</taxon>
        <taxon>Actinopterygii</taxon>
        <taxon>Neopterygii</taxon>
        <taxon>Teleostei</taxon>
        <taxon>Ostariophysi</taxon>
        <taxon>Cypriniformes</taxon>
        <taxon>Nemacheilidae</taxon>
        <taxon>Triplophysa</taxon>
    </lineage>
</organism>
<comment type="subunit">
    <text evidence="4">Predominantly monomer of isoform CD22-beta. Also found as heterodimer of isoform CD22-beta and a shorter isoform. Interacts with PTPN6/SHP-1, LYN, SYK, PIK3R1/PIK3R2 and PLCG1 upon phosphorylation. Interacts with GRB2, INPP5D and SHC1 upon phosphorylation. May form a complex with INPP5D/SHIP, GRB2 and SHC1.</text>
</comment>
<feature type="domain" description="Ig-like" evidence="6">
    <location>
        <begin position="615"/>
        <end position="696"/>
    </location>
</feature>
<evidence type="ECO:0000256" key="4">
    <source>
        <dbReference type="ARBA" id="ARBA00046458"/>
    </source>
</evidence>
<sequence length="873" mass="97732">MLNKLYTQMMFPESTAIFLIALVFSSFTGSTEELIQIKVTEETIAEGSCVTISCTYEHGNDKNIKLLWFKDPVYDKTLYTGTILYSNTADRSQSPGYSSRVEYITEKATGYQKKCDLKINDLQKTDSGNYNFRIIRSDVGTKYMSKAMKLTVTDNPCKLNIEPSEMKNSVKEKDEFSVHCSTSDSCPSAPEWFLQKPGQEPERLTSARYKITQEEDEGKKITKLKFNATWQDDNMMLSCRSAETQDSCLFRTVTLSLEYKPKTAEATLSPVDVKEGDSVTLSCTSRGRPNVTMSWFINGTKKTQEAVWTLYDVRPEDSGKYFCEAENKHGTVQSNIIPINVKYGPKNVSVTPAVSISNLKEGDELKLNCSVGDSNPTVHQFNWYMNDSLLHQQTSQILFISQIGPEDKGSYHCEVYNGIKTAQSNRHQVSVKYSPHQIKIDGNTCVKQGFKAMFHCSADANPPPNSYNWTHTSTSESLPLSFSNSTGVLTIDTVTIQHAGMYTCAVANDIGRREKSINVTVLYAPSKPILTMKSEGEYGVVSITCTVESSPASNLIVKGPSDFKRMRENKMNISKSENKVTIYLNVSESDAGVYKCTAGNTEGTNYTEEELLYAPKNLSVRSEGEQITGHKLTLACNTQSKPPSSYEWKKITGPLRTEEKSQKLHFHSLQTSDSGEYICIVKNIVGKLESQPFDVKVKLCIVNTDMSICVSPSHSQCLLIYSRQSFSALSGYFPHHSTVDSHRSSHLFLTQEREDNSSINYVTLDFKRQQELAQRTSDDSSSAIYSKVFKKKKSQNTSELEINDYENVSSACARNLPLTYTGWESDTSEEDEVKYTSVSCAVKPGVKEPRRKSSSCSSTSSEEERTVYSDIKT</sequence>
<evidence type="ECO:0000256" key="2">
    <source>
        <dbReference type="ARBA" id="ARBA00041781"/>
    </source>
</evidence>
<dbReference type="InterPro" id="IPR003598">
    <property type="entry name" value="Ig_sub2"/>
</dbReference>
<dbReference type="GO" id="GO:0005886">
    <property type="term" value="C:plasma membrane"/>
    <property type="evidence" value="ECO:0007669"/>
    <property type="project" value="TreeGrafter"/>
</dbReference>
<gene>
    <name evidence="7" type="ORF">E1301_Tti023227</name>
</gene>
<comment type="function">
    <text evidence="3">Most highly expressed siglec (sialic acid-binding immunoglobulin-like lectin) on B-cells that plays a role in various aspects of B-cell biology including differentiation, antigen presentation, and trafficking to bone marrow. Binds to alpha 2,6-linked sialic acid residues of surface molecules such as CD22 itself, CD45 and IgM in a cis configuration. Can also bind to ligands on other cells as an adhesion molecule in a trans configuration. Acts as an inhibitory coreceptor on the surface of B-cells and inhibits B-cell receptor induced signaling, characterized by inhibition of the calcium mobilization and cellular activation. Mechanistically, the immunoreceptor tyrosine-based inhibitory motif domain is phosphorylated by the Src kinase LYN, which in turn leads to the recruitment of the protein tyrosine phosphatase 1/PTPN6, leading to the negative regulation of BCR signaling. If this negative signaling from is of sufficient strength, apoptosis of the B-cell can be induced.</text>
</comment>
<dbReference type="InterPro" id="IPR007110">
    <property type="entry name" value="Ig-like_dom"/>
</dbReference>
<evidence type="ECO:0000256" key="3">
    <source>
        <dbReference type="ARBA" id="ARBA00045430"/>
    </source>
</evidence>
<dbReference type="InterPro" id="IPR036179">
    <property type="entry name" value="Ig-like_dom_sf"/>
</dbReference>
<feature type="domain" description="Ig-like" evidence="6">
    <location>
        <begin position="435"/>
        <end position="520"/>
    </location>
</feature>
<feature type="domain" description="Ig-like" evidence="6">
    <location>
        <begin position="261"/>
        <end position="340"/>
    </location>
</feature>
<accession>A0A5A9MUJ2</accession>
<dbReference type="InterPro" id="IPR013783">
    <property type="entry name" value="Ig-like_fold"/>
</dbReference>
<dbReference type="GO" id="GO:0005770">
    <property type="term" value="C:late endosome"/>
    <property type="evidence" value="ECO:0007669"/>
    <property type="project" value="TreeGrafter"/>
</dbReference>
<evidence type="ECO:0000313" key="7">
    <source>
        <dbReference type="EMBL" id="KAA0701804.1"/>
    </source>
</evidence>
<dbReference type="GO" id="GO:0075512">
    <property type="term" value="P:clathrin-dependent endocytosis of virus by host cell"/>
    <property type="evidence" value="ECO:0007669"/>
    <property type="project" value="TreeGrafter"/>
</dbReference>
<evidence type="ECO:0000259" key="6">
    <source>
        <dbReference type="PROSITE" id="PS50835"/>
    </source>
</evidence>
<feature type="domain" description="Ig-like" evidence="6">
    <location>
        <begin position="12"/>
        <end position="151"/>
    </location>
</feature>
<name>A0A5A9MUJ2_9TELE</name>
<dbReference type="PANTHER" id="PTHR47243">
    <property type="entry name" value="SIALOADHESIN"/>
    <property type="match status" value="1"/>
</dbReference>
<dbReference type="AlphaFoldDB" id="A0A5A9MUJ2"/>
<dbReference type="InterPro" id="IPR003599">
    <property type="entry name" value="Ig_sub"/>
</dbReference>
<feature type="region of interest" description="Disordered" evidence="5">
    <location>
        <begin position="845"/>
        <end position="873"/>
    </location>
</feature>
<feature type="compositionally biased region" description="Basic and acidic residues" evidence="5">
    <location>
        <begin position="862"/>
        <end position="873"/>
    </location>
</feature>
<dbReference type="PANTHER" id="PTHR47243:SF1">
    <property type="entry name" value="SIALOADHESIN"/>
    <property type="match status" value="1"/>
</dbReference>
<dbReference type="SMART" id="SM00408">
    <property type="entry name" value="IGc2"/>
    <property type="match status" value="5"/>
</dbReference>
<dbReference type="SUPFAM" id="SSF48726">
    <property type="entry name" value="Immunoglobulin"/>
    <property type="match status" value="7"/>
</dbReference>
<dbReference type="Pfam" id="PF24518">
    <property type="entry name" value="Ig_CD22"/>
    <property type="match status" value="1"/>
</dbReference>
<evidence type="ECO:0000256" key="1">
    <source>
        <dbReference type="ARBA" id="ARBA00040106"/>
    </source>
</evidence>